<keyword evidence="3" id="KW-1185">Reference proteome</keyword>
<evidence type="ECO:0000313" key="2">
    <source>
        <dbReference type="EMBL" id="KEQ14729.1"/>
    </source>
</evidence>
<dbReference type="InterPro" id="IPR036249">
    <property type="entry name" value="Thioredoxin-like_sf"/>
</dbReference>
<proteinExistence type="predicted"/>
<dbReference type="Gene3D" id="3.40.30.10">
    <property type="entry name" value="Glutaredoxin"/>
    <property type="match status" value="1"/>
</dbReference>
<dbReference type="eggNOG" id="COG0625">
    <property type="taxonomic scope" value="Bacteria"/>
</dbReference>
<dbReference type="AlphaFoldDB" id="A0A081N8F6"/>
<evidence type="ECO:0000259" key="1">
    <source>
        <dbReference type="PROSITE" id="PS50404"/>
    </source>
</evidence>
<keyword evidence="2" id="KW-0808">Transferase</keyword>
<gene>
    <name evidence="2" type="ORF">GZ77_10515</name>
</gene>
<feature type="domain" description="GST N-terminal" evidence="1">
    <location>
        <begin position="3"/>
        <end position="82"/>
    </location>
</feature>
<dbReference type="SUPFAM" id="SSF47616">
    <property type="entry name" value="GST C-terminal domain-like"/>
    <property type="match status" value="1"/>
</dbReference>
<comment type="caution">
    <text evidence="2">The sequence shown here is derived from an EMBL/GenBank/DDBJ whole genome shotgun (WGS) entry which is preliminary data.</text>
</comment>
<accession>A0A081N8F6</accession>
<evidence type="ECO:0000313" key="3">
    <source>
        <dbReference type="Proteomes" id="UP000028006"/>
    </source>
</evidence>
<dbReference type="GO" id="GO:0016740">
    <property type="term" value="F:transferase activity"/>
    <property type="evidence" value="ECO:0007669"/>
    <property type="project" value="UniProtKB-KW"/>
</dbReference>
<dbReference type="Proteomes" id="UP000028006">
    <property type="component" value="Unassembled WGS sequence"/>
</dbReference>
<dbReference type="PROSITE" id="PS50404">
    <property type="entry name" value="GST_NTER"/>
    <property type="match status" value="1"/>
</dbReference>
<organism evidence="2 3">
    <name type="scientific">Endozoicomonas montiporae</name>
    <dbReference type="NCBI Taxonomy" id="1027273"/>
    <lineage>
        <taxon>Bacteria</taxon>
        <taxon>Pseudomonadati</taxon>
        <taxon>Pseudomonadota</taxon>
        <taxon>Gammaproteobacteria</taxon>
        <taxon>Oceanospirillales</taxon>
        <taxon>Endozoicomonadaceae</taxon>
        <taxon>Endozoicomonas</taxon>
    </lineage>
</organism>
<dbReference type="CDD" id="cd03060">
    <property type="entry name" value="GST_N_Omega_like"/>
    <property type="match status" value="1"/>
</dbReference>
<dbReference type="Pfam" id="PF13417">
    <property type="entry name" value="GST_N_3"/>
    <property type="match status" value="1"/>
</dbReference>
<dbReference type="CDD" id="cd03196">
    <property type="entry name" value="GST_C_5"/>
    <property type="match status" value="1"/>
</dbReference>
<dbReference type="InterPro" id="IPR036282">
    <property type="entry name" value="Glutathione-S-Trfase_C_sf"/>
</dbReference>
<dbReference type="PANTHER" id="PTHR43968">
    <property type="match status" value="1"/>
</dbReference>
<reference evidence="2 3" key="1">
    <citation type="submission" date="2014-06" db="EMBL/GenBank/DDBJ databases">
        <title>Whole Genome Sequences of Three Symbiotic Endozoicomonas Bacteria.</title>
        <authorList>
            <person name="Neave M.J."/>
            <person name="Apprill A."/>
            <person name="Voolstra C.R."/>
        </authorList>
    </citation>
    <scope>NUCLEOTIDE SEQUENCE [LARGE SCALE GENOMIC DNA]</scope>
    <source>
        <strain evidence="2 3">LMG 24815</strain>
    </source>
</reference>
<dbReference type="GO" id="GO:0005737">
    <property type="term" value="C:cytoplasm"/>
    <property type="evidence" value="ECO:0007669"/>
    <property type="project" value="TreeGrafter"/>
</dbReference>
<dbReference type="SUPFAM" id="SSF52833">
    <property type="entry name" value="Thioredoxin-like"/>
    <property type="match status" value="1"/>
</dbReference>
<sequence>MTKSPVLYTFRRCPYAMRVRLAIAISQQSVEYREITLRDKPSVMLAASPKGTVPVLVLPDGQVIDESLDIMRWALNRNDPDNWLQGDSQLIHQCDNQFKFWLDRYKYADRYPEQSAEYYRQQGETFLSLLESLLQTAKGLSCLHLSVTDYGIAPFVRQFAHVDKNWFYSSPYPNLIRWLDNILGSELFESIMEKRAVWQTE</sequence>
<protein>
    <submittedName>
        <fullName evidence="2">Glutathione S-transferase</fullName>
    </submittedName>
</protein>
<name>A0A081N8F6_9GAMM</name>
<dbReference type="Gene3D" id="1.20.1050.10">
    <property type="match status" value="1"/>
</dbReference>
<dbReference type="InterPro" id="IPR004045">
    <property type="entry name" value="Glutathione_S-Trfase_N"/>
</dbReference>
<dbReference type="PANTHER" id="PTHR43968:SF6">
    <property type="entry name" value="GLUTATHIONE S-TRANSFERASE OMEGA"/>
    <property type="match status" value="1"/>
</dbReference>
<dbReference type="InterPro" id="IPR050983">
    <property type="entry name" value="GST_Omega/HSP26"/>
</dbReference>
<dbReference type="EMBL" id="JOKG01000002">
    <property type="protein sequence ID" value="KEQ14729.1"/>
    <property type="molecule type" value="Genomic_DNA"/>
</dbReference>
<dbReference type="RefSeq" id="WP_034874762.1">
    <property type="nucleotide sequence ID" value="NZ_JOKG01000002.1"/>
</dbReference>